<dbReference type="RefSeq" id="WP_110460942.1">
    <property type="nucleotide sequence ID" value="NZ_QKMR01000004.1"/>
</dbReference>
<dbReference type="InterPro" id="IPR002481">
    <property type="entry name" value="FUR"/>
</dbReference>
<proteinExistence type="inferred from homology"/>
<feature type="binding site" evidence="8">
    <location>
        <position position="128"/>
    </location>
    <ligand>
        <name>Fe cation</name>
        <dbReference type="ChEBI" id="CHEBI:24875"/>
    </ligand>
</feature>
<sequence>MRDTGSYSEILKREGLKNTKHRNAILKVIENSDQPIDAEQIFFELKKKDIAINLSSVYRILESLVSKNLLIKSNISGANKALYELNCLKHTHYLICSRCKKMFSVEGCPLEEYEKKLAAETEFEITGHKLEIYGLCKDCKQNNIAD</sequence>
<dbReference type="Gene3D" id="1.10.10.10">
    <property type="entry name" value="Winged helix-like DNA-binding domain superfamily/Winged helix DNA-binding domain"/>
    <property type="match status" value="1"/>
</dbReference>
<dbReference type="PANTHER" id="PTHR33202:SF7">
    <property type="entry name" value="FERRIC UPTAKE REGULATION PROTEIN"/>
    <property type="match status" value="1"/>
</dbReference>
<keyword evidence="8" id="KW-0408">Iron</keyword>
<feature type="binding site" evidence="7">
    <location>
        <position position="136"/>
    </location>
    <ligand>
        <name>Zn(2+)</name>
        <dbReference type="ChEBI" id="CHEBI:29105"/>
    </ligand>
</feature>
<keyword evidence="3 7" id="KW-0862">Zinc</keyword>
<feature type="binding site" evidence="7">
    <location>
        <position position="139"/>
    </location>
    <ligand>
        <name>Zn(2+)</name>
        <dbReference type="ChEBI" id="CHEBI:29105"/>
    </ligand>
</feature>
<evidence type="ECO:0000256" key="1">
    <source>
        <dbReference type="ARBA" id="ARBA00007957"/>
    </source>
</evidence>
<evidence type="ECO:0000256" key="6">
    <source>
        <dbReference type="ARBA" id="ARBA00023163"/>
    </source>
</evidence>
<evidence type="ECO:0000256" key="3">
    <source>
        <dbReference type="ARBA" id="ARBA00022833"/>
    </source>
</evidence>
<keyword evidence="7" id="KW-0479">Metal-binding</keyword>
<dbReference type="Pfam" id="PF01475">
    <property type="entry name" value="FUR"/>
    <property type="match status" value="1"/>
</dbReference>
<dbReference type="GO" id="GO:0003700">
    <property type="term" value="F:DNA-binding transcription factor activity"/>
    <property type="evidence" value="ECO:0007669"/>
    <property type="project" value="InterPro"/>
</dbReference>
<reference evidence="9 10" key="1">
    <citation type="submission" date="2018-06" db="EMBL/GenBank/DDBJ databases">
        <title>Genomic Encyclopedia of Type Strains, Phase I: the one thousand microbial genomes (KMG-I) project.</title>
        <authorList>
            <person name="Kyrpides N."/>
        </authorList>
    </citation>
    <scope>NUCLEOTIDE SEQUENCE [LARGE SCALE GENOMIC DNA]</scope>
    <source>
        <strain evidence="9 10">DSM 19573</strain>
    </source>
</reference>
<dbReference type="SUPFAM" id="SSF46785">
    <property type="entry name" value="Winged helix' DNA-binding domain"/>
    <property type="match status" value="1"/>
</dbReference>
<protein>
    <submittedName>
        <fullName evidence="9">Fur family ferric uptake transcriptional regulator</fullName>
    </submittedName>
</protein>
<evidence type="ECO:0000256" key="5">
    <source>
        <dbReference type="ARBA" id="ARBA00023125"/>
    </source>
</evidence>
<feature type="binding site" evidence="8">
    <location>
        <position position="90"/>
    </location>
    <ligand>
        <name>Fe cation</name>
        <dbReference type="ChEBI" id="CHEBI:24875"/>
    </ligand>
</feature>
<evidence type="ECO:0000256" key="4">
    <source>
        <dbReference type="ARBA" id="ARBA00023015"/>
    </source>
</evidence>
<comment type="cofactor">
    <cofactor evidence="8">
        <name>Mn(2+)</name>
        <dbReference type="ChEBI" id="CHEBI:29035"/>
    </cofactor>
    <cofactor evidence="8">
        <name>Fe(2+)</name>
        <dbReference type="ChEBI" id="CHEBI:29033"/>
    </cofactor>
    <text evidence="8">Binds 1 Mn(2+) or Fe(2+) ion per subunit.</text>
</comment>
<dbReference type="OrthoDB" id="8659436at2"/>
<keyword evidence="2" id="KW-0678">Repressor</keyword>
<dbReference type="InterPro" id="IPR036388">
    <property type="entry name" value="WH-like_DNA-bd_sf"/>
</dbReference>
<accession>A0A318XPG3</accession>
<dbReference type="Proteomes" id="UP000248132">
    <property type="component" value="Unassembled WGS sequence"/>
</dbReference>
<dbReference type="InterPro" id="IPR043135">
    <property type="entry name" value="Fur_C"/>
</dbReference>
<comment type="similarity">
    <text evidence="1">Belongs to the Fur family.</text>
</comment>
<name>A0A318XPG3_9FIRM</name>
<evidence type="ECO:0000313" key="9">
    <source>
        <dbReference type="EMBL" id="PYG89048.1"/>
    </source>
</evidence>
<feature type="binding site" evidence="8">
    <location>
        <position position="111"/>
    </location>
    <ligand>
        <name>Fe cation</name>
        <dbReference type="ChEBI" id="CHEBI:24875"/>
    </ligand>
</feature>
<keyword evidence="4" id="KW-0805">Transcription regulation</keyword>
<gene>
    <name evidence="9" type="ORF">LY28_00869</name>
</gene>
<dbReference type="Gene3D" id="3.30.1490.190">
    <property type="match status" value="1"/>
</dbReference>
<dbReference type="GO" id="GO:0000976">
    <property type="term" value="F:transcription cis-regulatory region binding"/>
    <property type="evidence" value="ECO:0007669"/>
    <property type="project" value="TreeGrafter"/>
</dbReference>
<dbReference type="GO" id="GO:1900376">
    <property type="term" value="P:regulation of secondary metabolite biosynthetic process"/>
    <property type="evidence" value="ECO:0007669"/>
    <property type="project" value="TreeGrafter"/>
</dbReference>
<keyword evidence="10" id="KW-1185">Reference proteome</keyword>
<dbReference type="EMBL" id="QKMR01000004">
    <property type="protein sequence ID" value="PYG89048.1"/>
    <property type="molecule type" value="Genomic_DNA"/>
</dbReference>
<evidence type="ECO:0000313" key="10">
    <source>
        <dbReference type="Proteomes" id="UP000248132"/>
    </source>
</evidence>
<dbReference type="GO" id="GO:0008270">
    <property type="term" value="F:zinc ion binding"/>
    <property type="evidence" value="ECO:0007669"/>
    <property type="project" value="TreeGrafter"/>
</dbReference>
<comment type="cofactor">
    <cofactor evidence="7">
        <name>Zn(2+)</name>
        <dbReference type="ChEBI" id="CHEBI:29105"/>
    </cofactor>
    <text evidence="7">Binds 1 zinc ion per subunit.</text>
</comment>
<dbReference type="AlphaFoldDB" id="A0A318XPG3"/>
<evidence type="ECO:0000256" key="7">
    <source>
        <dbReference type="PIRSR" id="PIRSR602481-1"/>
    </source>
</evidence>
<keyword evidence="5" id="KW-0238">DNA-binding</keyword>
<comment type="caution">
    <text evidence="9">The sequence shown here is derived from an EMBL/GenBank/DDBJ whole genome shotgun (WGS) entry which is preliminary data.</text>
</comment>
<dbReference type="PANTHER" id="PTHR33202">
    <property type="entry name" value="ZINC UPTAKE REGULATION PROTEIN"/>
    <property type="match status" value="1"/>
</dbReference>
<dbReference type="InterPro" id="IPR036390">
    <property type="entry name" value="WH_DNA-bd_sf"/>
</dbReference>
<dbReference type="GO" id="GO:0045892">
    <property type="term" value="P:negative regulation of DNA-templated transcription"/>
    <property type="evidence" value="ECO:0007669"/>
    <property type="project" value="TreeGrafter"/>
</dbReference>
<evidence type="ECO:0000256" key="2">
    <source>
        <dbReference type="ARBA" id="ARBA00022491"/>
    </source>
</evidence>
<dbReference type="CDD" id="cd07153">
    <property type="entry name" value="Fur_like"/>
    <property type="match status" value="1"/>
</dbReference>
<evidence type="ECO:0000256" key="8">
    <source>
        <dbReference type="PIRSR" id="PIRSR602481-2"/>
    </source>
</evidence>
<keyword evidence="6" id="KW-0804">Transcription</keyword>
<feature type="binding site" evidence="7">
    <location>
        <position position="99"/>
    </location>
    <ligand>
        <name>Zn(2+)</name>
        <dbReference type="ChEBI" id="CHEBI:29105"/>
    </ligand>
</feature>
<feature type="binding site" evidence="7">
    <location>
        <position position="96"/>
    </location>
    <ligand>
        <name>Zn(2+)</name>
        <dbReference type="ChEBI" id="CHEBI:29105"/>
    </ligand>
</feature>
<organism evidence="9 10">
    <name type="scientific">Ruminiclostridium sufflavum DSM 19573</name>
    <dbReference type="NCBI Taxonomy" id="1121337"/>
    <lineage>
        <taxon>Bacteria</taxon>
        <taxon>Bacillati</taxon>
        <taxon>Bacillota</taxon>
        <taxon>Clostridia</taxon>
        <taxon>Eubacteriales</taxon>
        <taxon>Oscillospiraceae</taxon>
        <taxon>Ruminiclostridium</taxon>
    </lineage>
</organism>